<evidence type="ECO:0000313" key="3">
    <source>
        <dbReference type="EMBL" id="SBR20811.1"/>
    </source>
</evidence>
<sequence>WTRSQLLFHKLFITYKWGRGNRQHQFTTCCIILLFYFHIFSSRSFSFHLKRRQIEYSMQMKKRNEAKRTPSVTYQNIKNSRR</sequence>
<accession>A0A1A8JL24</accession>
<evidence type="ECO:0000256" key="1">
    <source>
        <dbReference type="SAM" id="MobiDB-lite"/>
    </source>
</evidence>
<feature type="transmembrane region" description="Helical" evidence="2">
    <location>
        <begin position="24"/>
        <end position="42"/>
    </location>
</feature>
<organism evidence="3">
    <name type="scientific">Nothobranchius kuhntae</name>
    <name type="common">Beira killifish</name>
    <dbReference type="NCBI Taxonomy" id="321403"/>
    <lineage>
        <taxon>Eukaryota</taxon>
        <taxon>Metazoa</taxon>
        <taxon>Chordata</taxon>
        <taxon>Craniata</taxon>
        <taxon>Vertebrata</taxon>
        <taxon>Euteleostomi</taxon>
        <taxon>Actinopterygii</taxon>
        <taxon>Neopterygii</taxon>
        <taxon>Teleostei</taxon>
        <taxon>Neoteleostei</taxon>
        <taxon>Acanthomorphata</taxon>
        <taxon>Ovalentaria</taxon>
        <taxon>Atherinomorphae</taxon>
        <taxon>Cyprinodontiformes</taxon>
        <taxon>Nothobranchiidae</taxon>
        <taxon>Nothobranchius</taxon>
    </lineage>
</organism>
<feature type="compositionally biased region" description="Polar residues" evidence="1">
    <location>
        <begin position="70"/>
        <end position="82"/>
    </location>
</feature>
<keyword evidence="2" id="KW-1133">Transmembrane helix</keyword>
<feature type="non-terminal residue" evidence="3">
    <location>
        <position position="82"/>
    </location>
</feature>
<feature type="region of interest" description="Disordered" evidence="1">
    <location>
        <begin position="60"/>
        <end position="82"/>
    </location>
</feature>
<evidence type="ECO:0000256" key="2">
    <source>
        <dbReference type="SAM" id="Phobius"/>
    </source>
</evidence>
<reference evidence="3" key="1">
    <citation type="submission" date="2016-05" db="EMBL/GenBank/DDBJ databases">
        <authorList>
            <person name="Lavstsen T."/>
            <person name="Jespersen J.S."/>
        </authorList>
    </citation>
    <scope>NUCLEOTIDE SEQUENCE</scope>
    <source>
        <tissue evidence="3">Brain</tissue>
    </source>
</reference>
<keyword evidence="2" id="KW-0472">Membrane</keyword>
<feature type="non-terminal residue" evidence="3">
    <location>
        <position position="1"/>
    </location>
</feature>
<gene>
    <name evidence="3" type="primary">v1g148065</name>
</gene>
<reference evidence="3" key="2">
    <citation type="submission" date="2016-06" db="EMBL/GenBank/DDBJ databases">
        <title>The genome of a short-lived fish provides insights into sex chromosome evolution and the genetic control of aging.</title>
        <authorList>
            <person name="Reichwald K."/>
            <person name="Felder M."/>
            <person name="Petzold A."/>
            <person name="Koch P."/>
            <person name="Groth M."/>
            <person name="Platzer M."/>
        </authorList>
    </citation>
    <scope>NUCLEOTIDE SEQUENCE</scope>
    <source>
        <tissue evidence="3">Brain</tissue>
    </source>
</reference>
<name>A0A1A8JL24_NOTKU</name>
<protein>
    <submittedName>
        <fullName evidence="3">Uncharacterized protein</fullName>
    </submittedName>
</protein>
<proteinExistence type="predicted"/>
<dbReference type="AlphaFoldDB" id="A0A1A8JL24"/>
<keyword evidence="2" id="KW-0812">Transmembrane</keyword>
<dbReference type="EMBL" id="HAEE01000795">
    <property type="protein sequence ID" value="SBR20811.1"/>
    <property type="molecule type" value="Transcribed_RNA"/>
</dbReference>